<dbReference type="KEGG" id="pcw:110195738"/>
<dbReference type="RefSeq" id="XP_020824281.1">
    <property type="nucleotide sequence ID" value="XM_020968622.1"/>
</dbReference>
<evidence type="ECO:0000256" key="1">
    <source>
        <dbReference type="SAM" id="MobiDB-lite"/>
    </source>
</evidence>
<feature type="compositionally biased region" description="Basic and acidic residues" evidence="1">
    <location>
        <begin position="96"/>
        <end position="109"/>
    </location>
</feature>
<sequence>MDADESSLPGQRSFKSFPGTGWGWESSSDPDPVGGLGGRELEPEWGCWAGAVCEGGEAPTTGRKKPPRGVAPRVGHGTRRLPAPHLGDAKPAPLESKGEKSRPSPEAPREPNTLRWGEGSPLLLPLPRSWSWSSAGGGEAVYLRWRRRRQEVGSEGCPRNSFGLYSVTDFTSTNILLQYYSMEVLMLEGHHFWYDSQTGIIGSIGPEMDWSKTYFS</sequence>
<organism evidence="2 6">
    <name type="scientific">Phascolarctos cinereus</name>
    <name type="common">Koala</name>
    <dbReference type="NCBI Taxonomy" id="38626"/>
    <lineage>
        <taxon>Eukaryota</taxon>
        <taxon>Metazoa</taxon>
        <taxon>Chordata</taxon>
        <taxon>Craniata</taxon>
        <taxon>Vertebrata</taxon>
        <taxon>Euteleostomi</taxon>
        <taxon>Mammalia</taxon>
        <taxon>Metatheria</taxon>
        <taxon>Diprotodontia</taxon>
        <taxon>Phascolarctidae</taxon>
        <taxon>Phascolarctos</taxon>
    </lineage>
</organism>
<name>A0A6P5ITA7_PHACI</name>
<evidence type="ECO:0000313" key="3">
    <source>
        <dbReference type="RefSeq" id="XP_020824280.1"/>
    </source>
</evidence>
<evidence type="ECO:0000313" key="6">
    <source>
        <dbReference type="RefSeq" id="XP_020824283.1"/>
    </source>
</evidence>
<protein>
    <submittedName>
        <fullName evidence="3 4">Uncharacterized protein LOC110195738 isoform X1</fullName>
    </submittedName>
</protein>
<dbReference type="AlphaFoldDB" id="A0A6P5ITA7"/>
<dbReference type="RefSeq" id="XP_020824280.1">
    <property type="nucleotide sequence ID" value="XM_020968621.1"/>
</dbReference>
<gene>
    <name evidence="3 4 5 6 7" type="primary">LOC110195738</name>
</gene>
<dbReference type="RefSeq" id="XP_020824283.1">
    <property type="nucleotide sequence ID" value="XM_020968624.1"/>
</dbReference>
<proteinExistence type="predicted"/>
<reference evidence="3 4" key="1">
    <citation type="submission" date="2025-04" db="UniProtKB">
        <authorList>
            <consortium name="RefSeq"/>
        </authorList>
    </citation>
    <scope>IDENTIFICATION</scope>
    <source>
        <tissue evidence="3 4">Spleen</tissue>
    </source>
</reference>
<accession>A0A6P5ITA7</accession>
<dbReference type="Proteomes" id="UP000515140">
    <property type="component" value="Unplaced"/>
</dbReference>
<keyword evidence="2" id="KW-1185">Reference proteome</keyword>
<evidence type="ECO:0000313" key="2">
    <source>
        <dbReference type="Proteomes" id="UP000515140"/>
    </source>
</evidence>
<evidence type="ECO:0000313" key="7">
    <source>
        <dbReference type="RefSeq" id="XP_020824284.1"/>
    </source>
</evidence>
<dbReference type="RefSeq" id="XP_020824284.1">
    <property type="nucleotide sequence ID" value="XM_020968625.1"/>
</dbReference>
<feature type="region of interest" description="Disordered" evidence="1">
    <location>
        <begin position="1"/>
        <end position="118"/>
    </location>
</feature>
<evidence type="ECO:0000313" key="5">
    <source>
        <dbReference type="RefSeq" id="XP_020824282.1"/>
    </source>
</evidence>
<dbReference type="GeneID" id="110195738"/>
<evidence type="ECO:0000313" key="4">
    <source>
        <dbReference type="RefSeq" id="XP_020824281.1"/>
    </source>
</evidence>
<dbReference type="RefSeq" id="XP_020824282.1">
    <property type="nucleotide sequence ID" value="XM_020968623.1"/>
</dbReference>